<dbReference type="Gene3D" id="1.20.1600.10">
    <property type="entry name" value="Outer membrane efflux proteins (OEP)"/>
    <property type="match status" value="1"/>
</dbReference>
<organism evidence="8">
    <name type="scientific">Sulfurimonas autotrophica</name>
    <dbReference type="NCBI Taxonomy" id="202747"/>
    <lineage>
        <taxon>Bacteria</taxon>
        <taxon>Pseudomonadati</taxon>
        <taxon>Campylobacterota</taxon>
        <taxon>Epsilonproteobacteria</taxon>
        <taxon>Campylobacterales</taxon>
        <taxon>Sulfurimonadaceae</taxon>
        <taxon>Sulfurimonas</taxon>
    </lineage>
</organism>
<dbReference type="SUPFAM" id="SSF56954">
    <property type="entry name" value="Outer membrane efflux proteins (OEP)"/>
    <property type="match status" value="1"/>
</dbReference>
<dbReference type="GO" id="GO:0015562">
    <property type="term" value="F:efflux transmembrane transporter activity"/>
    <property type="evidence" value="ECO:0007669"/>
    <property type="project" value="InterPro"/>
</dbReference>
<dbReference type="GO" id="GO:0009279">
    <property type="term" value="C:cell outer membrane"/>
    <property type="evidence" value="ECO:0007669"/>
    <property type="project" value="UniProtKB-SubCell"/>
</dbReference>
<reference evidence="8" key="1">
    <citation type="journal article" date="2020" name="mSystems">
        <title>Genome- and Community-Level Interaction Insights into Carbon Utilization and Element Cycling Functions of Hydrothermarchaeota in Hydrothermal Sediment.</title>
        <authorList>
            <person name="Zhou Z."/>
            <person name="Liu Y."/>
            <person name="Xu W."/>
            <person name="Pan J."/>
            <person name="Luo Z.H."/>
            <person name="Li M."/>
        </authorList>
    </citation>
    <scope>NUCLEOTIDE SEQUENCE [LARGE SCALE GENOMIC DNA]</scope>
    <source>
        <strain evidence="8">HyVt-507</strain>
    </source>
</reference>
<comment type="similarity">
    <text evidence="2">Belongs to the outer membrane factor (OMF) (TC 1.B.17) family.</text>
</comment>
<proteinExistence type="inferred from homology"/>
<evidence type="ECO:0000256" key="4">
    <source>
        <dbReference type="ARBA" id="ARBA00022452"/>
    </source>
</evidence>
<dbReference type="GO" id="GO:0015288">
    <property type="term" value="F:porin activity"/>
    <property type="evidence" value="ECO:0007669"/>
    <property type="project" value="TreeGrafter"/>
</dbReference>
<comment type="subcellular location">
    <subcellularLocation>
        <location evidence="1">Cell outer membrane</location>
    </subcellularLocation>
</comment>
<evidence type="ECO:0000256" key="7">
    <source>
        <dbReference type="ARBA" id="ARBA00023237"/>
    </source>
</evidence>
<dbReference type="Pfam" id="PF02321">
    <property type="entry name" value="OEP"/>
    <property type="match status" value="1"/>
</dbReference>
<keyword evidence="5" id="KW-0812">Transmembrane</keyword>
<keyword evidence="4" id="KW-1134">Transmembrane beta strand</keyword>
<dbReference type="Proteomes" id="UP000886390">
    <property type="component" value="Unassembled WGS sequence"/>
</dbReference>
<comment type="caution">
    <text evidence="8">The sequence shown here is derived from an EMBL/GenBank/DDBJ whole genome shotgun (WGS) entry which is preliminary data.</text>
</comment>
<name>A0A7C3BZ60_9BACT</name>
<evidence type="ECO:0000256" key="3">
    <source>
        <dbReference type="ARBA" id="ARBA00022448"/>
    </source>
</evidence>
<keyword evidence="6" id="KW-0472">Membrane</keyword>
<accession>A0A7C3BZ60</accession>
<dbReference type="EMBL" id="DRNH01000046">
    <property type="protein sequence ID" value="HFB53262.1"/>
    <property type="molecule type" value="Genomic_DNA"/>
</dbReference>
<evidence type="ECO:0000256" key="5">
    <source>
        <dbReference type="ARBA" id="ARBA00022692"/>
    </source>
</evidence>
<protein>
    <submittedName>
        <fullName evidence="8">TolC family protein</fullName>
    </submittedName>
</protein>
<gene>
    <name evidence="8" type="ORF">ENJ67_00890</name>
</gene>
<dbReference type="InterPro" id="IPR003423">
    <property type="entry name" value="OMP_efflux"/>
</dbReference>
<dbReference type="PANTHER" id="PTHR30026">
    <property type="entry name" value="OUTER MEMBRANE PROTEIN TOLC"/>
    <property type="match status" value="1"/>
</dbReference>
<dbReference type="GO" id="GO:1990281">
    <property type="term" value="C:efflux pump complex"/>
    <property type="evidence" value="ECO:0007669"/>
    <property type="project" value="TreeGrafter"/>
</dbReference>
<dbReference type="AlphaFoldDB" id="A0A7C3BZ60"/>
<keyword evidence="7" id="KW-0998">Cell outer membrane</keyword>
<keyword evidence="3" id="KW-0813">Transport</keyword>
<sequence length="410" mass="46431">MKKLLFLLLPALLLSEDLKSLLELAKQNNNLLKASQISVSSKEKELSSAQSNYYPTLDANAFYKRDDEATPFLPGTTYGAAAKIGFDVYDGGKKSYTKRQKRDEVSAAKFSYKDNAKSMLLSITEDFYNLKSLYASLAAREEASKAVQAQLKRMQAFYDAKLATSDDVDRLQSAYDRNIYAIESLKFQILSLKKALELKVGSSIQTLDDSKFKKVLTQESAELDSIQAMRSNKNALKNLSETIDSYYYPNIKVEDTYTFYGYQDKPTFGGQPIKQLDSQNTIMATLNLRLLDFGVLREQKEALKLQADALHEQIIYKSKEQKMQLELSRKRIQTAQLNIKSSHSALKAATSALKTITEKYNAGIVDNVVYLDALSSHTEAKALYEKSLNDLEIAYAIYYYYNSKNLEEYL</sequence>
<dbReference type="PANTHER" id="PTHR30026:SF20">
    <property type="entry name" value="OUTER MEMBRANE PROTEIN TOLC"/>
    <property type="match status" value="1"/>
</dbReference>
<evidence type="ECO:0000256" key="2">
    <source>
        <dbReference type="ARBA" id="ARBA00007613"/>
    </source>
</evidence>
<evidence type="ECO:0000256" key="6">
    <source>
        <dbReference type="ARBA" id="ARBA00023136"/>
    </source>
</evidence>
<dbReference type="InterPro" id="IPR051906">
    <property type="entry name" value="TolC-like"/>
</dbReference>
<evidence type="ECO:0000313" key="8">
    <source>
        <dbReference type="EMBL" id="HFB53262.1"/>
    </source>
</evidence>
<evidence type="ECO:0000256" key="1">
    <source>
        <dbReference type="ARBA" id="ARBA00004442"/>
    </source>
</evidence>